<comment type="caution">
    <text evidence="1">The sequence shown here is derived from an EMBL/GenBank/DDBJ whole genome shotgun (WGS) entry which is preliminary data.</text>
</comment>
<gene>
    <name evidence="1" type="ORF">SLEP1_g8535</name>
</gene>
<dbReference type="EMBL" id="BPVZ01000008">
    <property type="protein sequence ID" value="GKU95136.1"/>
    <property type="molecule type" value="Genomic_DNA"/>
</dbReference>
<sequence>MQSNQKAFLELMRLICSIPGQLCLQAQIASFQLVGAARTQAPSATNYDVGSSAWEDLRQVHLPSAMKTTSLGHGPC</sequence>
<keyword evidence="2" id="KW-1185">Reference proteome</keyword>
<protein>
    <submittedName>
        <fullName evidence="1">Uncharacterized protein</fullName>
    </submittedName>
</protein>
<evidence type="ECO:0000313" key="2">
    <source>
        <dbReference type="Proteomes" id="UP001054252"/>
    </source>
</evidence>
<proteinExistence type="predicted"/>
<reference evidence="1 2" key="1">
    <citation type="journal article" date="2021" name="Commun. Biol.">
        <title>The genome of Shorea leprosula (Dipterocarpaceae) highlights the ecological relevance of drought in aseasonal tropical rainforests.</title>
        <authorList>
            <person name="Ng K.K.S."/>
            <person name="Kobayashi M.J."/>
            <person name="Fawcett J.A."/>
            <person name="Hatakeyama M."/>
            <person name="Paape T."/>
            <person name="Ng C.H."/>
            <person name="Ang C.C."/>
            <person name="Tnah L.H."/>
            <person name="Lee C.T."/>
            <person name="Nishiyama T."/>
            <person name="Sese J."/>
            <person name="O'Brien M.J."/>
            <person name="Copetti D."/>
            <person name="Mohd Noor M.I."/>
            <person name="Ong R.C."/>
            <person name="Putra M."/>
            <person name="Sireger I.Z."/>
            <person name="Indrioko S."/>
            <person name="Kosugi Y."/>
            <person name="Izuno A."/>
            <person name="Isagi Y."/>
            <person name="Lee S.L."/>
            <person name="Shimizu K.K."/>
        </authorList>
    </citation>
    <scope>NUCLEOTIDE SEQUENCE [LARGE SCALE GENOMIC DNA]</scope>
    <source>
        <strain evidence="1">214</strain>
    </source>
</reference>
<evidence type="ECO:0000313" key="1">
    <source>
        <dbReference type="EMBL" id="GKU95136.1"/>
    </source>
</evidence>
<name>A0AAV5IBT8_9ROSI</name>
<dbReference type="AlphaFoldDB" id="A0AAV5IBT8"/>
<accession>A0AAV5IBT8</accession>
<organism evidence="1 2">
    <name type="scientific">Rubroshorea leprosula</name>
    <dbReference type="NCBI Taxonomy" id="152421"/>
    <lineage>
        <taxon>Eukaryota</taxon>
        <taxon>Viridiplantae</taxon>
        <taxon>Streptophyta</taxon>
        <taxon>Embryophyta</taxon>
        <taxon>Tracheophyta</taxon>
        <taxon>Spermatophyta</taxon>
        <taxon>Magnoliopsida</taxon>
        <taxon>eudicotyledons</taxon>
        <taxon>Gunneridae</taxon>
        <taxon>Pentapetalae</taxon>
        <taxon>rosids</taxon>
        <taxon>malvids</taxon>
        <taxon>Malvales</taxon>
        <taxon>Dipterocarpaceae</taxon>
        <taxon>Rubroshorea</taxon>
    </lineage>
</organism>
<dbReference type="Proteomes" id="UP001054252">
    <property type="component" value="Unassembled WGS sequence"/>
</dbReference>